<dbReference type="PROSITE" id="PS51257">
    <property type="entry name" value="PROKAR_LIPOPROTEIN"/>
    <property type="match status" value="1"/>
</dbReference>
<name>A0A6I4V3Z6_9SPHN</name>
<feature type="signal peptide" evidence="4">
    <location>
        <begin position="1"/>
        <end position="25"/>
    </location>
</feature>
<gene>
    <name evidence="6" type="primary">bamE</name>
    <name evidence="6" type="ORF">GRI43_13770</name>
</gene>
<feature type="domain" description="Outer membrane protein assembly factor BamE" evidence="5">
    <location>
        <begin position="35"/>
        <end position="108"/>
    </location>
</feature>
<dbReference type="GO" id="GO:1990063">
    <property type="term" value="C:Bam protein complex"/>
    <property type="evidence" value="ECO:0007669"/>
    <property type="project" value="TreeGrafter"/>
</dbReference>
<protein>
    <submittedName>
        <fullName evidence="6">Outer membrane protein assembly factor BamE</fullName>
    </submittedName>
</protein>
<dbReference type="OrthoDB" id="7160681at2"/>
<dbReference type="PANTHER" id="PTHR37482:SF1">
    <property type="entry name" value="OUTER MEMBRANE PROTEIN ASSEMBLY FACTOR BAME"/>
    <property type="match status" value="1"/>
</dbReference>
<feature type="chain" id="PRO_5026353464" evidence="4">
    <location>
        <begin position="26"/>
        <end position="161"/>
    </location>
</feature>
<dbReference type="EMBL" id="WTYP01000002">
    <property type="protein sequence ID" value="MXP48455.1"/>
    <property type="molecule type" value="Genomic_DNA"/>
</dbReference>
<dbReference type="InterPro" id="IPR007450">
    <property type="entry name" value="BamE_dom"/>
</dbReference>
<evidence type="ECO:0000256" key="1">
    <source>
        <dbReference type="ARBA" id="ARBA00022729"/>
    </source>
</evidence>
<keyword evidence="2" id="KW-0472">Membrane</keyword>
<comment type="caution">
    <text evidence="6">The sequence shown here is derived from an EMBL/GenBank/DDBJ whole genome shotgun (WGS) entry which is preliminary data.</text>
</comment>
<evidence type="ECO:0000256" key="4">
    <source>
        <dbReference type="SAM" id="SignalP"/>
    </source>
</evidence>
<reference evidence="6 7" key="1">
    <citation type="submission" date="2019-12" db="EMBL/GenBank/DDBJ databases">
        <title>Genomic-based taxomic classification of the family Erythrobacteraceae.</title>
        <authorList>
            <person name="Xu L."/>
        </authorList>
    </citation>
    <scope>NUCLEOTIDE SEQUENCE [LARGE SCALE GENOMIC DNA]</scope>
    <source>
        <strain evidence="6 7">SW-109</strain>
    </source>
</reference>
<dbReference type="GO" id="GO:0051205">
    <property type="term" value="P:protein insertion into membrane"/>
    <property type="evidence" value="ECO:0007669"/>
    <property type="project" value="TreeGrafter"/>
</dbReference>
<dbReference type="Gene3D" id="3.30.1450.10">
    <property type="match status" value="1"/>
</dbReference>
<evidence type="ECO:0000313" key="6">
    <source>
        <dbReference type="EMBL" id="MXP48455.1"/>
    </source>
</evidence>
<accession>A0A6I4V3Z6</accession>
<proteinExistence type="predicted"/>
<evidence type="ECO:0000313" key="7">
    <source>
        <dbReference type="Proteomes" id="UP000471435"/>
    </source>
</evidence>
<evidence type="ECO:0000256" key="2">
    <source>
        <dbReference type="ARBA" id="ARBA00023136"/>
    </source>
</evidence>
<evidence type="ECO:0000259" key="5">
    <source>
        <dbReference type="Pfam" id="PF04355"/>
    </source>
</evidence>
<dbReference type="AlphaFoldDB" id="A0A6I4V3Z6"/>
<dbReference type="GO" id="GO:0030674">
    <property type="term" value="F:protein-macromolecule adaptor activity"/>
    <property type="evidence" value="ECO:0007669"/>
    <property type="project" value="TreeGrafter"/>
</dbReference>
<dbReference type="InterPro" id="IPR026592">
    <property type="entry name" value="BamE"/>
</dbReference>
<sequence>MTVGKRFSRKMMTATLLLGASAAMAGCSSIRENRGYIVDETLISSVQPGIDNQQSVVATLGRPTFTSQFGDQTWYYVSSVTGRKPFVRPRIRQHMVLAVKFDEGGNVVAADRSGLDQVVYLQPDGDETPTLGRERSFFEDLFGNIGQVGAPGAGGGAGPGR</sequence>
<organism evidence="6 7">
    <name type="scientific">Pontixanthobacter luteolus</name>
    <dbReference type="NCBI Taxonomy" id="295089"/>
    <lineage>
        <taxon>Bacteria</taxon>
        <taxon>Pseudomonadati</taxon>
        <taxon>Pseudomonadota</taxon>
        <taxon>Alphaproteobacteria</taxon>
        <taxon>Sphingomonadales</taxon>
        <taxon>Erythrobacteraceae</taxon>
        <taxon>Pontixanthobacter</taxon>
    </lineage>
</organism>
<evidence type="ECO:0000256" key="3">
    <source>
        <dbReference type="ARBA" id="ARBA00023237"/>
    </source>
</evidence>
<dbReference type="InterPro" id="IPR037873">
    <property type="entry name" value="BamE-like"/>
</dbReference>
<keyword evidence="1 4" id="KW-0732">Signal</keyword>
<dbReference type="Proteomes" id="UP000471435">
    <property type="component" value="Unassembled WGS sequence"/>
</dbReference>
<keyword evidence="3" id="KW-0998">Cell outer membrane</keyword>
<dbReference type="PANTHER" id="PTHR37482">
    <property type="entry name" value="OUTER MEMBRANE PROTEIN ASSEMBLY FACTOR BAME"/>
    <property type="match status" value="1"/>
</dbReference>
<dbReference type="GO" id="GO:0043165">
    <property type="term" value="P:Gram-negative-bacterium-type cell outer membrane assembly"/>
    <property type="evidence" value="ECO:0007669"/>
    <property type="project" value="TreeGrafter"/>
</dbReference>
<dbReference type="Pfam" id="PF04355">
    <property type="entry name" value="BamE"/>
    <property type="match status" value="1"/>
</dbReference>
<keyword evidence="7" id="KW-1185">Reference proteome</keyword>